<keyword evidence="1" id="KW-0805">Transcription regulation</keyword>
<keyword evidence="3" id="KW-0804">Transcription</keyword>
<gene>
    <name evidence="5" type="ORF">K7G82_28815</name>
</gene>
<proteinExistence type="predicted"/>
<evidence type="ECO:0000313" key="6">
    <source>
        <dbReference type="Proteomes" id="UP000706039"/>
    </source>
</evidence>
<dbReference type="InterPro" id="IPR011051">
    <property type="entry name" value="RmlC_Cupin_sf"/>
</dbReference>
<protein>
    <submittedName>
        <fullName evidence="5">Helix-turn-helix transcriptional regulator</fullName>
    </submittedName>
</protein>
<dbReference type="PROSITE" id="PS01124">
    <property type="entry name" value="HTH_ARAC_FAMILY_2"/>
    <property type="match status" value="1"/>
</dbReference>
<dbReference type="Proteomes" id="UP000706039">
    <property type="component" value="Unassembled WGS sequence"/>
</dbReference>
<dbReference type="Pfam" id="PF12833">
    <property type="entry name" value="HTH_18"/>
    <property type="match status" value="1"/>
</dbReference>
<dbReference type="EMBL" id="JAINVV010000016">
    <property type="protein sequence ID" value="MBY8826340.1"/>
    <property type="molecule type" value="Genomic_DNA"/>
</dbReference>
<accession>A0ABS7PY98</accession>
<keyword evidence="2" id="KW-0238">DNA-binding</keyword>
<evidence type="ECO:0000259" key="4">
    <source>
        <dbReference type="PROSITE" id="PS01124"/>
    </source>
</evidence>
<feature type="domain" description="HTH araC/xylS-type" evidence="4">
    <location>
        <begin position="160"/>
        <end position="257"/>
    </location>
</feature>
<evidence type="ECO:0000256" key="3">
    <source>
        <dbReference type="ARBA" id="ARBA00023163"/>
    </source>
</evidence>
<dbReference type="SMART" id="SM00342">
    <property type="entry name" value="HTH_ARAC"/>
    <property type="match status" value="1"/>
</dbReference>
<dbReference type="SUPFAM" id="SSF46689">
    <property type="entry name" value="Homeodomain-like"/>
    <property type="match status" value="1"/>
</dbReference>
<dbReference type="InterPro" id="IPR020449">
    <property type="entry name" value="Tscrpt_reg_AraC-type_HTH"/>
</dbReference>
<dbReference type="PRINTS" id="PR00032">
    <property type="entry name" value="HTHARAC"/>
</dbReference>
<sequence>MALDPAFLDSAAEPGFFVAAGRMEGEHLAERHSHARGQLFGSSRGVLTVGVESAVWIVPAIHAVWLPPHHVHWAHSHGPFEGWAAYVSEAACADLPRAPCAIRISGLLKEAVQRAAGWPLAPGTPLDPPAARIGAVVLDEIRTLPREPLGLPMPADPRLMRIAEALADDPADARALEDWARWTGASARTLSRRFVAETGFTFTAWRQRVRLLRSLEMLATGSPVTHVALDLGFSTPSAFIAMFRQAFGETPAAYRRRL</sequence>
<dbReference type="CDD" id="cd06124">
    <property type="entry name" value="cupin_NimR-like_N"/>
    <property type="match status" value="1"/>
</dbReference>
<reference evidence="5 6" key="1">
    <citation type="submission" date="2021-08" db="EMBL/GenBank/DDBJ databases">
        <authorList>
            <person name="Tuo L."/>
        </authorList>
    </citation>
    <scope>NUCLEOTIDE SEQUENCE [LARGE SCALE GENOMIC DNA]</scope>
    <source>
        <strain evidence="5 6">JCM 31229</strain>
    </source>
</reference>
<evidence type="ECO:0000256" key="1">
    <source>
        <dbReference type="ARBA" id="ARBA00023015"/>
    </source>
</evidence>
<keyword evidence="6" id="KW-1185">Reference proteome</keyword>
<evidence type="ECO:0000313" key="5">
    <source>
        <dbReference type="EMBL" id="MBY8826340.1"/>
    </source>
</evidence>
<dbReference type="PANTHER" id="PTHR11019:SF159">
    <property type="entry name" value="TRANSCRIPTIONAL REGULATOR-RELATED"/>
    <property type="match status" value="1"/>
</dbReference>
<dbReference type="Gene3D" id="1.10.10.60">
    <property type="entry name" value="Homeodomain-like"/>
    <property type="match status" value="1"/>
</dbReference>
<comment type="caution">
    <text evidence="5">The sequence shown here is derived from an EMBL/GenBank/DDBJ whole genome shotgun (WGS) entry which is preliminary data.</text>
</comment>
<name>A0ABS7PY98_9SPHN</name>
<dbReference type="InterPro" id="IPR009057">
    <property type="entry name" value="Homeodomain-like_sf"/>
</dbReference>
<organism evidence="5 6">
    <name type="scientific">Sphingomonas colocasiae</name>
    <dbReference type="NCBI Taxonomy" id="1848973"/>
    <lineage>
        <taxon>Bacteria</taxon>
        <taxon>Pseudomonadati</taxon>
        <taxon>Pseudomonadota</taxon>
        <taxon>Alphaproteobacteria</taxon>
        <taxon>Sphingomonadales</taxon>
        <taxon>Sphingomonadaceae</taxon>
        <taxon>Sphingomonas</taxon>
    </lineage>
</organism>
<evidence type="ECO:0000256" key="2">
    <source>
        <dbReference type="ARBA" id="ARBA00023125"/>
    </source>
</evidence>
<dbReference type="SUPFAM" id="SSF51182">
    <property type="entry name" value="RmlC-like cupins"/>
    <property type="match status" value="1"/>
</dbReference>
<dbReference type="InterPro" id="IPR018060">
    <property type="entry name" value="HTH_AraC"/>
</dbReference>
<dbReference type="PANTHER" id="PTHR11019">
    <property type="entry name" value="HTH-TYPE TRANSCRIPTIONAL REGULATOR NIMR"/>
    <property type="match status" value="1"/>
</dbReference>